<gene>
    <name evidence="2" type="ORF">RFH988_LOCUS4244</name>
</gene>
<dbReference type="Gene3D" id="2.30.30.140">
    <property type="match status" value="1"/>
</dbReference>
<dbReference type="SUPFAM" id="SSF63748">
    <property type="entry name" value="Tudor/PWWP/MBT"/>
    <property type="match status" value="1"/>
</dbReference>
<accession>A0A813T798</accession>
<evidence type="ECO:0000259" key="1">
    <source>
        <dbReference type="PROSITE" id="PS50304"/>
    </source>
</evidence>
<dbReference type="Proteomes" id="UP000663882">
    <property type="component" value="Unassembled WGS sequence"/>
</dbReference>
<dbReference type="Gene3D" id="2.40.50.90">
    <property type="match status" value="1"/>
</dbReference>
<dbReference type="InterPro" id="IPR035437">
    <property type="entry name" value="SNase_OB-fold_sf"/>
</dbReference>
<dbReference type="EMBL" id="CAJNOO010000109">
    <property type="protein sequence ID" value="CAF0807362.1"/>
    <property type="molecule type" value="Genomic_DNA"/>
</dbReference>
<name>A0A813T798_9BILA</name>
<dbReference type="PROSITE" id="PS50304">
    <property type="entry name" value="TUDOR"/>
    <property type="match status" value="1"/>
</dbReference>
<dbReference type="Pfam" id="PF00567">
    <property type="entry name" value="TUDOR"/>
    <property type="match status" value="1"/>
</dbReference>
<proteinExistence type="predicted"/>
<dbReference type="OrthoDB" id="10023235at2759"/>
<reference evidence="2" key="1">
    <citation type="submission" date="2021-02" db="EMBL/GenBank/DDBJ databases">
        <authorList>
            <person name="Nowell W R."/>
        </authorList>
    </citation>
    <scope>NUCLEOTIDE SEQUENCE</scope>
</reference>
<evidence type="ECO:0000313" key="3">
    <source>
        <dbReference type="Proteomes" id="UP000663882"/>
    </source>
</evidence>
<evidence type="ECO:0000313" key="2">
    <source>
        <dbReference type="EMBL" id="CAF0807362.1"/>
    </source>
</evidence>
<sequence>MTEDIKKQSDTIDNLNETNRKFTTSTTVNILNDLQLMNIHEQHECQRYELYRKYEQSLPNKTTSPFIAQSNSSSASSMEPTNTSLIIKNNHNHQLNIIDDNLSNDISEDLRSLTEQRVPDLCILDGEPMQFTNVLLTKIVFLRMDYLGTKFYCTINDILTSDGEFWVEREYSPENERKFYQFIDILSLFATSYESLREVYIGQLVALHYESSWHRALVVSKSEGPAVTKQPSARVRLVDYGTSLYVNISQLKWLPEQFYLFPFKAVECVFSEAVKPTFSDTVRLTFKQLVLHKRLHATIYDRDGARICVLLKCKTEEGIVNVYRYLRAHEHKSKNGRMLDDGTIVQCLHNTIFNINNSGYQSTISNKSMNTSINLTLPILSPPSSIKLTRDQLEIRRKEIKRIYKEPYDENNISIISSESNGNLSINTVKYNKKIPSSSSQSTPFSAGTIITPVPRLSFTQQ</sequence>
<comment type="caution">
    <text evidence="2">The sequence shown here is derived from an EMBL/GenBank/DDBJ whole genome shotgun (WGS) entry which is preliminary data.</text>
</comment>
<dbReference type="AlphaFoldDB" id="A0A813T798"/>
<protein>
    <recommendedName>
        <fullName evidence="1">Tudor domain-containing protein</fullName>
    </recommendedName>
</protein>
<organism evidence="2 3">
    <name type="scientific">Rotaria sordida</name>
    <dbReference type="NCBI Taxonomy" id="392033"/>
    <lineage>
        <taxon>Eukaryota</taxon>
        <taxon>Metazoa</taxon>
        <taxon>Spiralia</taxon>
        <taxon>Gnathifera</taxon>
        <taxon>Rotifera</taxon>
        <taxon>Eurotatoria</taxon>
        <taxon>Bdelloidea</taxon>
        <taxon>Philodinida</taxon>
        <taxon>Philodinidae</taxon>
        <taxon>Rotaria</taxon>
    </lineage>
</organism>
<dbReference type="InterPro" id="IPR002999">
    <property type="entry name" value="Tudor"/>
</dbReference>
<feature type="domain" description="Tudor" evidence="1">
    <location>
        <begin position="198"/>
        <end position="261"/>
    </location>
</feature>